<keyword evidence="6" id="KW-0670">Pyruvate</keyword>
<evidence type="ECO:0000259" key="4">
    <source>
        <dbReference type="Pfam" id="PF00389"/>
    </source>
</evidence>
<evidence type="ECO:0000256" key="3">
    <source>
        <dbReference type="RuleBase" id="RU003719"/>
    </source>
</evidence>
<dbReference type="PROSITE" id="PS00671">
    <property type="entry name" value="D_2_HYDROXYACID_DH_3"/>
    <property type="match status" value="1"/>
</dbReference>
<dbReference type="Pfam" id="PF00389">
    <property type="entry name" value="2-Hacid_dh"/>
    <property type="match status" value="1"/>
</dbReference>
<name>A0A023F7L2_TRIIF</name>
<dbReference type="Pfam" id="PF02826">
    <property type="entry name" value="2-Hacid_dh_C"/>
    <property type="match status" value="1"/>
</dbReference>
<dbReference type="PANTHER" id="PTHR10996:SF277">
    <property type="entry name" value="GLYOXYLATE REDUCTASE_HYDROXYPYRUVATE REDUCTASE"/>
    <property type="match status" value="1"/>
</dbReference>
<dbReference type="EMBL" id="GBBI01001484">
    <property type="protein sequence ID" value="JAC17228.1"/>
    <property type="molecule type" value="mRNA"/>
</dbReference>
<protein>
    <recommendedName>
        <fullName evidence="2">Glyoxylate reductase/hydroxypyruvate reductase</fullName>
    </recommendedName>
</protein>
<dbReference type="PANTHER" id="PTHR10996">
    <property type="entry name" value="2-HYDROXYACID DEHYDROGENASE-RELATED"/>
    <property type="match status" value="1"/>
</dbReference>
<sequence>MIFKQNIGIILCKAETFRRFACNQKYSSMPRNKIFVTRSDYPKNSIAMLEGKCEVDIWDHEKHGEINKENLIKKIKGVHGLFCCLNDKIDKDIIKAGSDLKVISTMSVGVDHIDRQALKEAKVRLGYTPDVLTEATAELTVALLLATSRRLFEANSVIIKGEWKSAWGPVWMCGPGLKGSTVGIVGFGRIGQCIASKLKSFAIYKLLYSGTREKTEGKELGAIFTSLDNLLKESDFVIVSCSLNETTRNLFTKEKFDLMKPTAIFINTSRGAVVDQEALYDALKNSKIRAAGLDVMVPEPLPSDHKLLSLSNCVILPHIGSATYQTRMAMADLVVKNILTALNGEEMPAEFHLS</sequence>
<evidence type="ECO:0000256" key="2">
    <source>
        <dbReference type="ARBA" id="ARBA00073306"/>
    </source>
</evidence>
<dbReference type="FunFam" id="3.40.50.720:FF:000026">
    <property type="entry name" value="Glyoxylate/hydroxypyruvate reductase B"/>
    <property type="match status" value="1"/>
</dbReference>
<dbReference type="SUPFAM" id="SSF52283">
    <property type="entry name" value="Formate/glycerate dehydrogenase catalytic domain-like"/>
    <property type="match status" value="1"/>
</dbReference>
<dbReference type="GO" id="GO:0051287">
    <property type="term" value="F:NAD binding"/>
    <property type="evidence" value="ECO:0007669"/>
    <property type="project" value="InterPro"/>
</dbReference>
<evidence type="ECO:0000259" key="5">
    <source>
        <dbReference type="Pfam" id="PF02826"/>
    </source>
</evidence>
<dbReference type="InterPro" id="IPR029753">
    <property type="entry name" value="D-isomer_DH_CS"/>
</dbReference>
<organism evidence="6">
    <name type="scientific">Triatoma infestans</name>
    <name type="common">Assassin bug</name>
    <dbReference type="NCBI Taxonomy" id="30076"/>
    <lineage>
        <taxon>Eukaryota</taxon>
        <taxon>Metazoa</taxon>
        <taxon>Ecdysozoa</taxon>
        <taxon>Arthropoda</taxon>
        <taxon>Hexapoda</taxon>
        <taxon>Insecta</taxon>
        <taxon>Pterygota</taxon>
        <taxon>Neoptera</taxon>
        <taxon>Paraneoptera</taxon>
        <taxon>Hemiptera</taxon>
        <taxon>Heteroptera</taxon>
        <taxon>Panheteroptera</taxon>
        <taxon>Cimicomorpha</taxon>
        <taxon>Reduviidae</taxon>
        <taxon>Triatominae</taxon>
        <taxon>Triatoma</taxon>
    </lineage>
</organism>
<dbReference type="InterPro" id="IPR006140">
    <property type="entry name" value="D-isomer_DH_NAD-bd"/>
</dbReference>
<feature type="domain" description="D-isomer specific 2-hydroxyacid dehydrogenase catalytic" evidence="4">
    <location>
        <begin position="42"/>
        <end position="348"/>
    </location>
</feature>
<dbReference type="Gene3D" id="3.40.50.720">
    <property type="entry name" value="NAD(P)-binding Rossmann-like Domain"/>
    <property type="match status" value="2"/>
</dbReference>
<dbReference type="InterPro" id="IPR036291">
    <property type="entry name" value="NAD(P)-bd_dom_sf"/>
</dbReference>
<dbReference type="GO" id="GO:0030267">
    <property type="term" value="F:glyoxylate reductase (NADPH) activity"/>
    <property type="evidence" value="ECO:0007669"/>
    <property type="project" value="TreeGrafter"/>
</dbReference>
<keyword evidence="1 3" id="KW-0560">Oxidoreductase</keyword>
<dbReference type="AlphaFoldDB" id="A0A023F7L2"/>
<feature type="domain" description="D-isomer specific 2-hydroxyacid dehydrogenase NAD-binding" evidence="5">
    <location>
        <begin position="141"/>
        <end position="320"/>
    </location>
</feature>
<dbReference type="InterPro" id="IPR050223">
    <property type="entry name" value="D-isomer_2-hydroxyacid_DH"/>
</dbReference>
<dbReference type="GO" id="GO:0005829">
    <property type="term" value="C:cytosol"/>
    <property type="evidence" value="ECO:0007669"/>
    <property type="project" value="TreeGrafter"/>
</dbReference>
<reference evidence="6" key="1">
    <citation type="journal article" date="2014" name="PLoS Negl. Trop. Dis.">
        <title>An updated insight into the Sialotranscriptome of Triatoma infestans: developmental stage and geographic variations.</title>
        <authorList>
            <person name="Schwarz A."/>
            <person name="Medrano-Mercado N."/>
            <person name="Schaub G.A."/>
            <person name="Struchiner C.J."/>
            <person name="Bargues M.D."/>
            <person name="Levy M.Z."/>
            <person name="Ribeiro J.M."/>
        </authorList>
    </citation>
    <scope>NUCLEOTIDE SEQUENCE</scope>
    <source>
        <strain evidence="6">Chile</strain>
        <tissue evidence="6">Salivary glands</tissue>
    </source>
</reference>
<proteinExistence type="evidence at transcript level"/>
<evidence type="ECO:0000256" key="1">
    <source>
        <dbReference type="ARBA" id="ARBA00023002"/>
    </source>
</evidence>
<accession>A0A023F7L2</accession>
<dbReference type="InterPro" id="IPR006139">
    <property type="entry name" value="D-isomer_2_OHA_DH_cat_dom"/>
</dbReference>
<comment type="similarity">
    <text evidence="3">Belongs to the D-isomer specific 2-hydroxyacid dehydrogenase family.</text>
</comment>
<dbReference type="CDD" id="cd05301">
    <property type="entry name" value="GDH"/>
    <property type="match status" value="1"/>
</dbReference>
<evidence type="ECO:0000313" key="6">
    <source>
        <dbReference type="EMBL" id="JAC17228.1"/>
    </source>
</evidence>
<dbReference type="GO" id="GO:0008465">
    <property type="term" value="F:hydroxypyruvate reductase (NADH) activity"/>
    <property type="evidence" value="ECO:0007669"/>
    <property type="project" value="TreeGrafter"/>
</dbReference>
<dbReference type="SUPFAM" id="SSF51735">
    <property type="entry name" value="NAD(P)-binding Rossmann-fold domains"/>
    <property type="match status" value="1"/>
</dbReference>